<reference evidence="2 3" key="1">
    <citation type="journal article" date="2022" name="G3 (Bethesda)">
        <title>Whole-genome sequence and methylome profiling of the almond [Prunus dulcis (Mill.) D.A. Webb] cultivar 'Nonpareil'.</title>
        <authorList>
            <person name="D'Amico-Willman K.M."/>
            <person name="Ouma W.Z."/>
            <person name="Meulia T."/>
            <person name="Sideli G.M."/>
            <person name="Gradziel T.M."/>
            <person name="Fresnedo-Ramirez J."/>
        </authorList>
    </citation>
    <scope>NUCLEOTIDE SEQUENCE [LARGE SCALE GENOMIC DNA]</scope>
    <source>
        <strain evidence="2">Clone GOH B32 T37-40</strain>
    </source>
</reference>
<dbReference type="Gene3D" id="3.30.420.10">
    <property type="entry name" value="Ribonuclease H-like superfamily/Ribonuclease H"/>
    <property type="match status" value="1"/>
</dbReference>
<dbReference type="InterPro" id="IPR002156">
    <property type="entry name" value="RNaseH_domain"/>
</dbReference>
<dbReference type="SUPFAM" id="SSF53098">
    <property type="entry name" value="Ribonuclease H-like"/>
    <property type="match status" value="1"/>
</dbReference>
<dbReference type="Pfam" id="PF13456">
    <property type="entry name" value="RVT_3"/>
    <property type="match status" value="1"/>
</dbReference>
<keyword evidence="3" id="KW-1185">Reference proteome</keyword>
<proteinExistence type="predicted"/>
<dbReference type="PANTHER" id="PTHR48475">
    <property type="entry name" value="RIBONUCLEASE H"/>
    <property type="match status" value="1"/>
</dbReference>
<sequence>MDMCQLAIEPFKKESKVRSVQSQSSSSKSLCNSTLVLEKFRKFITLVVKLRLMNRFLLHAREIEANNLRKFLARGGAAAPPCTSVDPPVVAGSTRPSPDFCKTVQVVKPWRLFFDGSKSELAVGVGIVIEDPFGAKYAYSFRLDFDSTNNRAEYEALIIGLEMILELGVKHLEVFRDSQLVIKQLTNEYKCRDPTMAAYYVAAGNLSSMFKDISVKYFPREQNLAANEMAQIASGIQIQEHQSERTITMQKKFLPSIISRGMDLEINANEVQAGDWRKPLIDYLTNPSPRVSRKIKYQATKLVIMNNELF</sequence>
<evidence type="ECO:0000259" key="1">
    <source>
        <dbReference type="PROSITE" id="PS50879"/>
    </source>
</evidence>
<comment type="caution">
    <text evidence="2">The sequence shown here is derived from an EMBL/GenBank/DDBJ whole genome shotgun (WGS) entry which is preliminary data.</text>
</comment>
<dbReference type="AlphaFoldDB" id="A0AAD4UPT5"/>
<evidence type="ECO:0000313" key="2">
    <source>
        <dbReference type="EMBL" id="KAI5311370.1"/>
    </source>
</evidence>
<dbReference type="GO" id="GO:0004523">
    <property type="term" value="F:RNA-DNA hybrid ribonuclease activity"/>
    <property type="evidence" value="ECO:0007669"/>
    <property type="project" value="InterPro"/>
</dbReference>
<dbReference type="PROSITE" id="PS50879">
    <property type="entry name" value="RNASE_H_1"/>
    <property type="match status" value="1"/>
</dbReference>
<organism evidence="2 3">
    <name type="scientific">Prunus dulcis</name>
    <name type="common">Almond</name>
    <name type="synonym">Amygdalus dulcis</name>
    <dbReference type="NCBI Taxonomy" id="3755"/>
    <lineage>
        <taxon>Eukaryota</taxon>
        <taxon>Viridiplantae</taxon>
        <taxon>Streptophyta</taxon>
        <taxon>Embryophyta</taxon>
        <taxon>Tracheophyta</taxon>
        <taxon>Spermatophyta</taxon>
        <taxon>Magnoliopsida</taxon>
        <taxon>eudicotyledons</taxon>
        <taxon>Gunneridae</taxon>
        <taxon>Pentapetalae</taxon>
        <taxon>rosids</taxon>
        <taxon>fabids</taxon>
        <taxon>Rosales</taxon>
        <taxon>Rosaceae</taxon>
        <taxon>Amygdaloideae</taxon>
        <taxon>Amygdaleae</taxon>
        <taxon>Prunus</taxon>
    </lineage>
</organism>
<name>A0AAD4UPT5_PRUDU</name>
<dbReference type="InterPro" id="IPR012337">
    <property type="entry name" value="RNaseH-like_sf"/>
</dbReference>
<dbReference type="GO" id="GO:0003676">
    <property type="term" value="F:nucleic acid binding"/>
    <property type="evidence" value="ECO:0007669"/>
    <property type="project" value="InterPro"/>
</dbReference>
<gene>
    <name evidence="2" type="ORF">L3X38_000322</name>
</gene>
<protein>
    <recommendedName>
        <fullName evidence="1">RNase H type-1 domain-containing protein</fullName>
    </recommendedName>
</protein>
<evidence type="ECO:0000313" key="3">
    <source>
        <dbReference type="Proteomes" id="UP001054821"/>
    </source>
</evidence>
<accession>A0AAD4UPT5</accession>
<feature type="domain" description="RNase H type-1" evidence="1">
    <location>
        <begin position="106"/>
        <end position="239"/>
    </location>
</feature>
<dbReference type="EMBL" id="JAJFAZ020000022">
    <property type="protein sequence ID" value="KAI5311370.1"/>
    <property type="molecule type" value="Genomic_DNA"/>
</dbReference>
<dbReference type="InterPro" id="IPR036397">
    <property type="entry name" value="RNaseH_sf"/>
</dbReference>
<dbReference type="PANTHER" id="PTHR48475:SF1">
    <property type="entry name" value="RNASE H TYPE-1 DOMAIN-CONTAINING PROTEIN"/>
    <property type="match status" value="1"/>
</dbReference>
<dbReference type="Proteomes" id="UP001054821">
    <property type="component" value="Unassembled WGS sequence"/>
</dbReference>
<dbReference type="CDD" id="cd09279">
    <property type="entry name" value="RNase_HI_like"/>
    <property type="match status" value="1"/>
</dbReference>